<evidence type="ECO:0000313" key="2">
    <source>
        <dbReference type="Proteomes" id="UP000078476"/>
    </source>
</evidence>
<protein>
    <submittedName>
        <fullName evidence="1">Uncharacterized protein</fullName>
    </submittedName>
</protein>
<reference evidence="1 2" key="1">
    <citation type="submission" date="2016-03" db="EMBL/GenBank/DDBJ databases">
        <authorList>
            <person name="Ploux O."/>
        </authorList>
    </citation>
    <scope>NUCLEOTIDE SEQUENCE [LARGE SCALE GENOMIC DNA]</scope>
    <source>
        <strain evidence="1 2">R-45370</strain>
    </source>
</reference>
<organism evidence="1 2">
    <name type="scientific">Methylomonas lenta</name>
    <dbReference type="NCBI Taxonomy" id="980561"/>
    <lineage>
        <taxon>Bacteria</taxon>
        <taxon>Pseudomonadati</taxon>
        <taxon>Pseudomonadota</taxon>
        <taxon>Gammaproteobacteria</taxon>
        <taxon>Methylococcales</taxon>
        <taxon>Methylococcaceae</taxon>
        <taxon>Methylomonas</taxon>
    </lineage>
</organism>
<dbReference type="EMBL" id="LUUI01000150">
    <property type="protein sequence ID" value="OAI10763.1"/>
    <property type="molecule type" value="Genomic_DNA"/>
</dbReference>
<gene>
    <name evidence="1" type="ORF">A1359_16035</name>
</gene>
<accession>A0A177MZQ1</accession>
<dbReference type="Proteomes" id="UP000078476">
    <property type="component" value="Unassembled WGS sequence"/>
</dbReference>
<evidence type="ECO:0000313" key="1">
    <source>
        <dbReference type="EMBL" id="OAI10763.1"/>
    </source>
</evidence>
<comment type="caution">
    <text evidence="1">The sequence shown here is derived from an EMBL/GenBank/DDBJ whole genome shotgun (WGS) entry which is preliminary data.</text>
</comment>
<sequence>MLKLRSSTPQSHRLQLSIVADLILYAVTGQKTAAEAARLFKVHPATVSRLLALQSGSAKKLMASP</sequence>
<keyword evidence="2" id="KW-1185">Reference proteome</keyword>
<proteinExistence type="predicted"/>
<dbReference type="AlphaFoldDB" id="A0A177MZQ1"/>
<name>A0A177MZQ1_9GAMM</name>